<dbReference type="AlphaFoldDB" id="A0A918KNC9"/>
<dbReference type="GO" id="GO:0008237">
    <property type="term" value="F:metallopeptidase activity"/>
    <property type="evidence" value="ECO:0007669"/>
    <property type="project" value="InterPro"/>
</dbReference>
<dbReference type="EMBL" id="BMXR01000012">
    <property type="protein sequence ID" value="GGX68894.1"/>
    <property type="molecule type" value="Genomic_DNA"/>
</dbReference>
<organism evidence="2 3">
    <name type="scientific">Saccharospirillum salsuginis</name>
    <dbReference type="NCBI Taxonomy" id="418750"/>
    <lineage>
        <taxon>Bacteria</taxon>
        <taxon>Pseudomonadati</taxon>
        <taxon>Pseudomonadota</taxon>
        <taxon>Gammaproteobacteria</taxon>
        <taxon>Oceanospirillales</taxon>
        <taxon>Saccharospirillaceae</taxon>
        <taxon>Saccharospirillum</taxon>
    </lineage>
</organism>
<keyword evidence="1" id="KW-0732">Signal</keyword>
<protein>
    <submittedName>
        <fullName evidence="2">Uncharacterized protein</fullName>
    </submittedName>
</protein>
<sequence>MPKRVRALLTLFVPVSLLALAGCDDPNTTTTVTRAEVEARHSPIIATDSETVTVTAETDTDATEFWTFIFVDGTLEEICDSQTSCSVTVGPLSSTPPGGTGTGRPVNYHAIVLPIKYDDCDLDPCNNEDRNTFAVTGNNYQYDPNSGNYIPALDQSPSSDAVDVVFHMAGDYTSGSDLTKSFISDVEDKIYDEYGAQSIIEDQMQNFNFWVYTKKANGDDCGVPDSSVSSNMAFRDADAVLHVDTFGDCSIGSRFSAEGHDTKAFLHESGHGVFNMADEYDGDTSYFEPANEPNIFKTSSNCTSEQTSEGRPTSACSQFTSRQGGWYKIHTGSTIMSWGTTGQPWGTEGVEHMNWFFNNL</sequence>
<feature type="chain" id="PRO_5037525103" evidence="1">
    <location>
        <begin position="22"/>
        <end position="360"/>
    </location>
</feature>
<dbReference type="Gene3D" id="3.40.390.10">
    <property type="entry name" value="Collagenase (Catalytic Domain)"/>
    <property type="match status" value="1"/>
</dbReference>
<dbReference type="PROSITE" id="PS00430">
    <property type="entry name" value="TONB_DEPENDENT_REC_1"/>
    <property type="match status" value="1"/>
</dbReference>
<evidence type="ECO:0000313" key="3">
    <source>
        <dbReference type="Proteomes" id="UP000626148"/>
    </source>
</evidence>
<proteinExistence type="predicted"/>
<gene>
    <name evidence="2" type="ORF">GCM10007392_40690</name>
</gene>
<accession>A0A918KNC9</accession>
<keyword evidence="3" id="KW-1185">Reference proteome</keyword>
<dbReference type="Proteomes" id="UP000626148">
    <property type="component" value="Unassembled WGS sequence"/>
</dbReference>
<evidence type="ECO:0000256" key="1">
    <source>
        <dbReference type="SAM" id="SignalP"/>
    </source>
</evidence>
<comment type="caution">
    <text evidence="2">The sequence shown here is derived from an EMBL/GenBank/DDBJ whole genome shotgun (WGS) entry which is preliminary data.</text>
</comment>
<reference evidence="2" key="2">
    <citation type="submission" date="2020-09" db="EMBL/GenBank/DDBJ databases">
        <authorList>
            <person name="Sun Q."/>
            <person name="Kim S."/>
        </authorList>
    </citation>
    <scope>NUCLEOTIDE SEQUENCE</scope>
    <source>
        <strain evidence="2">KCTC 22169</strain>
    </source>
</reference>
<dbReference type="InterPro" id="IPR010916">
    <property type="entry name" value="TonB_box_CS"/>
</dbReference>
<dbReference type="PROSITE" id="PS51257">
    <property type="entry name" value="PROKAR_LIPOPROTEIN"/>
    <property type="match status" value="1"/>
</dbReference>
<feature type="signal peptide" evidence="1">
    <location>
        <begin position="1"/>
        <end position="21"/>
    </location>
</feature>
<dbReference type="RefSeq" id="WP_189612184.1">
    <property type="nucleotide sequence ID" value="NZ_BMXR01000012.1"/>
</dbReference>
<dbReference type="InterPro" id="IPR024079">
    <property type="entry name" value="MetalloPept_cat_dom_sf"/>
</dbReference>
<name>A0A918KNC9_9GAMM</name>
<evidence type="ECO:0000313" key="2">
    <source>
        <dbReference type="EMBL" id="GGX68894.1"/>
    </source>
</evidence>
<reference evidence="2" key="1">
    <citation type="journal article" date="2014" name="Int. J. Syst. Evol. Microbiol.">
        <title>Complete genome sequence of Corynebacterium casei LMG S-19264T (=DSM 44701T), isolated from a smear-ripened cheese.</title>
        <authorList>
            <consortium name="US DOE Joint Genome Institute (JGI-PGF)"/>
            <person name="Walter F."/>
            <person name="Albersmeier A."/>
            <person name="Kalinowski J."/>
            <person name="Ruckert C."/>
        </authorList>
    </citation>
    <scope>NUCLEOTIDE SEQUENCE</scope>
    <source>
        <strain evidence="2">KCTC 22169</strain>
    </source>
</reference>